<evidence type="ECO:0000256" key="10">
    <source>
        <dbReference type="ARBA" id="ARBA00048858"/>
    </source>
</evidence>
<dbReference type="PANTHER" id="PTHR23420">
    <property type="entry name" value="ADENOSYLHOMOCYSTEINASE"/>
    <property type="match status" value="1"/>
</dbReference>
<keyword evidence="14" id="KW-1185">Reference proteome</keyword>
<feature type="compositionally biased region" description="Basic and acidic residues" evidence="11">
    <location>
        <begin position="1"/>
        <end position="32"/>
    </location>
</feature>
<dbReference type="InterPro" id="IPR000043">
    <property type="entry name" value="Adenosylhomocysteinase-like"/>
</dbReference>
<reference evidence="13 14" key="2">
    <citation type="submission" date="2020-07" db="EMBL/GenBank/DDBJ databases">
        <title>Genome assembly of wild tea tree DASZ reveals pedigree and selection history of tea varieties.</title>
        <authorList>
            <person name="Zhang W."/>
        </authorList>
    </citation>
    <scope>NUCLEOTIDE SEQUENCE [LARGE SCALE GENOMIC DNA]</scope>
    <source>
        <strain evidence="14">cv. G240</strain>
        <tissue evidence="13">Leaf</tissue>
    </source>
</reference>
<evidence type="ECO:0000256" key="11">
    <source>
        <dbReference type="SAM" id="MobiDB-lite"/>
    </source>
</evidence>
<evidence type="ECO:0000259" key="12">
    <source>
        <dbReference type="SMART" id="SM00997"/>
    </source>
</evidence>
<evidence type="ECO:0000256" key="3">
    <source>
        <dbReference type="ARBA" id="ARBA00005195"/>
    </source>
</evidence>
<name>A0A7J7GJA7_CAMSI</name>
<evidence type="ECO:0000256" key="1">
    <source>
        <dbReference type="ARBA" id="ARBA00001911"/>
    </source>
</evidence>
<protein>
    <recommendedName>
        <fullName evidence="5">Adenosylhomocysteinase</fullName>
        <ecNumber evidence="9">3.13.2.1</ecNumber>
    </recommendedName>
    <alternativeName>
        <fullName evidence="8">S-adenosyl-L-homocysteine hydrolase</fullName>
    </alternativeName>
</protein>
<dbReference type="Gene3D" id="3.40.50.720">
    <property type="entry name" value="NAD(P)-binding Rossmann-like Domain"/>
    <property type="match status" value="1"/>
</dbReference>
<comment type="similarity">
    <text evidence="4">Belongs to the adenosylhomocysteinase family.</text>
</comment>
<proteinExistence type="inferred from homology"/>
<dbReference type="InterPro" id="IPR042172">
    <property type="entry name" value="Adenosylhomocyst_ase-like_sf"/>
</dbReference>
<comment type="function">
    <text evidence="2">Adenosylhomocysteine is a competitive inhibitor of S-adenosyl-L-methionine-dependent methyl transferase reactions; therefore adenosylhomocysteinase may play a key role in the control of methylations via regulation of the intracellular concentration of adenosylhomocysteine.</text>
</comment>
<dbReference type="SUPFAM" id="SSF52283">
    <property type="entry name" value="Formate/glycerate dehydrogenase catalytic domain-like"/>
    <property type="match status" value="1"/>
</dbReference>
<evidence type="ECO:0000313" key="13">
    <source>
        <dbReference type="EMBL" id="KAF5940011.1"/>
    </source>
</evidence>
<dbReference type="Proteomes" id="UP000593564">
    <property type="component" value="Unassembled WGS sequence"/>
</dbReference>
<evidence type="ECO:0000256" key="4">
    <source>
        <dbReference type="ARBA" id="ARBA00007122"/>
    </source>
</evidence>
<sequence length="304" mass="33132">MKQREREGETEERREGERERRRGEKRNRERETTGATVGGGCGDGGASDGGCQSQIAARRPIASASASTSASASARWCVERALDWGPGGRPDLLVDDGGDLTLLIQERVRAEEEYEKTGKFPDIDCTSNAEFKILREIIKDGLKSDPKKYRKKVERIVGVSGETTTGAKRLYQMAAEGVLLFPAINVNDSVTKSKFDNIYGCRHSLPDGLVRATENMIAGKVVVVCGYGDVGKGCSAAVKRAGARVFMTEADPICALQAVMEGIPVLTLDDNIVSEADIFVTVAGNRNIITVNHMKKMQHWPIRQ</sequence>
<feature type="region of interest" description="Disordered" evidence="11">
    <location>
        <begin position="1"/>
        <end position="49"/>
    </location>
</feature>
<reference evidence="14" key="1">
    <citation type="journal article" date="2020" name="Nat. Commun.">
        <title>Genome assembly of wild tea tree DASZ reveals pedigree and selection history of tea varieties.</title>
        <authorList>
            <person name="Zhang W."/>
            <person name="Zhang Y."/>
            <person name="Qiu H."/>
            <person name="Guo Y."/>
            <person name="Wan H."/>
            <person name="Zhang X."/>
            <person name="Scossa F."/>
            <person name="Alseekh S."/>
            <person name="Zhang Q."/>
            <person name="Wang P."/>
            <person name="Xu L."/>
            <person name="Schmidt M.H."/>
            <person name="Jia X."/>
            <person name="Li D."/>
            <person name="Zhu A."/>
            <person name="Guo F."/>
            <person name="Chen W."/>
            <person name="Ni D."/>
            <person name="Usadel B."/>
            <person name="Fernie A.R."/>
            <person name="Wen W."/>
        </authorList>
    </citation>
    <scope>NUCLEOTIDE SEQUENCE [LARGE SCALE GENOMIC DNA]</scope>
    <source>
        <strain evidence="14">cv. G240</strain>
    </source>
</reference>
<accession>A0A7J7GJA7</accession>
<dbReference type="PROSITE" id="PS00739">
    <property type="entry name" value="ADOHCYASE_2"/>
    <property type="match status" value="1"/>
</dbReference>
<dbReference type="SMART" id="SM00996">
    <property type="entry name" value="AdoHcyase"/>
    <property type="match status" value="1"/>
</dbReference>
<dbReference type="GO" id="GO:0004013">
    <property type="term" value="F:adenosylhomocysteinase activity"/>
    <property type="evidence" value="ECO:0007669"/>
    <property type="project" value="UniProtKB-EC"/>
</dbReference>
<dbReference type="InterPro" id="IPR015878">
    <property type="entry name" value="Ado_hCys_hydrolase_NAD-bd"/>
</dbReference>
<gene>
    <name evidence="13" type="ORF">HYC85_021178</name>
</gene>
<comment type="catalytic activity">
    <reaction evidence="10">
        <text>S-adenosyl-L-homocysteine + H2O = L-homocysteine + adenosine</text>
        <dbReference type="Rhea" id="RHEA:21708"/>
        <dbReference type="ChEBI" id="CHEBI:15377"/>
        <dbReference type="ChEBI" id="CHEBI:16335"/>
        <dbReference type="ChEBI" id="CHEBI:57856"/>
        <dbReference type="ChEBI" id="CHEBI:58199"/>
        <dbReference type="EC" id="3.13.2.1"/>
    </reaction>
</comment>
<dbReference type="SUPFAM" id="SSF51735">
    <property type="entry name" value="NAD(P)-binding Rossmann-fold domains"/>
    <property type="match status" value="1"/>
</dbReference>
<feature type="compositionally biased region" description="Gly residues" evidence="11">
    <location>
        <begin position="36"/>
        <end position="48"/>
    </location>
</feature>
<evidence type="ECO:0000256" key="9">
    <source>
        <dbReference type="ARBA" id="ARBA00034527"/>
    </source>
</evidence>
<feature type="domain" description="S-adenosyl-L-homocysteine hydrolase NAD binding" evidence="12">
    <location>
        <begin position="197"/>
        <end position="304"/>
    </location>
</feature>
<keyword evidence="7" id="KW-0520">NAD</keyword>
<dbReference type="InterPro" id="IPR020082">
    <property type="entry name" value="S-Ado-L-homoCys_hydrolase_CS"/>
</dbReference>
<evidence type="ECO:0000256" key="5">
    <source>
        <dbReference type="ARBA" id="ARBA00022091"/>
    </source>
</evidence>
<evidence type="ECO:0000256" key="6">
    <source>
        <dbReference type="ARBA" id="ARBA00022563"/>
    </source>
</evidence>
<dbReference type="GO" id="GO:0005829">
    <property type="term" value="C:cytosol"/>
    <property type="evidence" value="ECO:0007669"/>
    <property type="project" value="TreeGrafter"/>
</dbReference>
<dbReference type="Gene3D" id="3.40.50.1480">
    <property type="entry name" value="Adenosylhomocysteinase-like"/>
    <property type="match status" value="1"/>
</dbReference>
<comment type="pathway">
    <text evidence="3">Amino-acid biosynthesis; L-homocysteine biosynthesis; L-homocysteine from S-adenosyl-L-homocysteine: step 1/1.</text>
</comment>
<dbReference type="EMBL" id="JACBKZ010000010">
    <property type="protein sequence ID" value="KAF5940011.1"/>
    <property type="molecule type" value="Genomic_DNA"/>
</dbReference>
<evidence type="ECO:0000256" key="8">
    <source>
        <dbReference type="ARBA" id="ARBA00033091"/>
    </source>
</evidence>
<dbReference type="InterPro" id="IPR036291">
    <property type="entry name" value="NAD(P)-bd_dom_sf"/>
</dbReference>
<organism evidence="13 14">
    <name type="scientific">Camellia sinensis</name>
    <name type="common">Tea plant</name>
    <name type="synonym">Thea sinensis</name>
    <dbReference type="NCBI Taxonomy" id="4442"/>
    <lineage>
        <taxon>Eukaryota</taxon>
        <taxon>Viridiplantae</taxon>
        <taxon>Streptophyta</taxon>
        <taxon>Embryophyta</taxon>
        <taxon>Tracheophyta</taxon>
        <taxon>Spermatophyta</taxon>
        <taxon>Magnoliopsida</taxon>
        <taxon>eudicotyledons</taxon>
        <taxon>Gunneridae</taxon>
        <taxon>Pentapetalae</taxon>
        <taxon>asterids</taxon>
        <taxon>Ericales</taxon>
        <taxon>Theaceae</taxon>
        <taxon>Camellia</taxon>
    </lineage>
</organism>
<keyword evidence="6" id="KW-0554">One-carbon metabolism</keyword>
<evidence type="ECO:0000313" key="14">
    <source>
        <dbReference type="Proteomes" id="UP000593564"/>
    </source>
</evidence>
<evidence type="ECO:0000256" key="7">
    <source>
        <dbReference type="ARBA" id="ARBA00023027"/>
    </source>
</evidence>
<dbReference type="GO" id="GO:0006730">
    <property type="term" value="P:one-carbon metabolic process"/>
    <property type="evidence" value="ECO:0007669"/>
    <property type="project" value="UniProtKB-KW"/>
</dbReference>
<dbReference type="PANTHER" id="PTHR23420:SF0">
    <property type="entry name" value="ADENOSYLHOMOCYSTEINASE"/>
    <property type="match status" value="1"/>
</dbReference>
<dbReference type="SMART" id="SM00997">
    <property type="entry name" value="AdoHcyase_NAD"/>
    <property type="match status" value="1"/>
</dbReference>
<comment type="caution">
    <text evidence="13">The sequence shown here is derived from an EMBL/GenBank/DDBJ whole genome shotgun (WGS) entry which is preliminary data.</text>
</comment>
<evidence type="ECO:0000256" key="2">
    <source>
        <dbReference type="ARBA" id="ARBA00002639"/>
    </source>
</evidence>
<dbReference type="GO" id="GO:0033353">
    <property type="term" value="P:S-adenosylmethionine cycle"/>
    <property type="evidence" value="ECO:0007669"/>
    <property type="project" value="TreeGrafter"/>
</dbReference>
<dbReference type="UniPathway" id="UPA00314">
    <property type="reaction ID" value="UER00076"/>
</dbReference>
<dbReference type="AlphaFoldDB" id="A0A7J7GJA7"/>
<dbReference type="EC" id="3.13.2.1" evidence="9"/>
<dbReference type="Pfam" id="PF00670">
    <property type="entry name" value="AdoHcyase_NAD"/>
    <property type="match status" value="1"/>
</dbReference>
<comment type="cofactor">
    <cofactor evidence="1">
        <name>NAD(+)</name>
        <dbReference type="ChEBI" id="CHEBI:57540"/>
    </cofactor>
</comment>